<evidence type="ECO:0000256" key="6">
    <source>
        <dbReference type="SAM" id="MobiDB-lite"/>
    </source>
</evidence>
<feature type="region of interest" description="Disordered" evidence="6">
    <location>
        <begin position="65"/>
        <end position="92"/>
    </location>
</feature>
<dbReference type="Proteomes" id="UP000008495">
    <property type="component" value="Unassembled WGS sequence"/>
</dbReference>
<keyword evidence="8" id="KW-0732">Signal</keyword>
<evidence type="ECO:0000256" key="3">
    <source>
        <dbReference type="ARBA" id="ARBA00022692"/>
    </source>
</evidence>
<evidence type="ECO:0000259" key="9">
    <source>
        <dbReference type="Pfam" id="PF13396"/>
    </source>
</evidence>
<dbReference type="InterPro" id="IPR027379">
    <property type="entry name" value="CLS_N"/>
</dbReference>
<keyword evidence="3 7" id="KW-0812">Transmembrane</keyword>
<sequence>MLRVVLMLALLAFTVYAVSDCIQTDEERISGPPKTTWVMMVLAFPGVGGVVWFMVGRPYGQDNSSLLKRLREPPRPKGPRGPDDDPDFLKSL</sequence>
<evidence type="ECO:0000313" key="11">
    <source>
        <dbReference type="Proteomes" id="UP000008495"/>
    </source>
</evidence>
<name>K6W4Y4_9MICO</name>
<organism evidence="10 11">
    <name type="scientific">Austwickia chelonae NBRC 105200</name>
    <dbReference type="NCBI Taxonomy" id="1184607"/>
    <lineage>
        <taxon>Bacteria</taxon>
        <taxon>Bacillati</taxon>
        <taxon>Actinomycetota</taxon>
        <taxon>Actinomycetes</taxon>
        <taxon>Micrococcales</taxon>
        <taxon>Dermatophilaceae</taxon>
        <taxon>Austwickia</taxon>
    </lineage>
</organism>
<dbReference type="Pfam" id="PF13396">
    <property type="entry name" value="PLDc_N"/>
    <property type="match status" value="1"/>
</dbReference>
<proteinExistence type="predicted"/>
<dbReference type="RefSeq" id="WP_006501638.1">
    <property type="nucleotide sequence ID" value="NZ_BAGZ01000003.1"/>
</dbReference>
<evidence type="ECO:0000256" key="5">
    <source>
        <dbReference type="ARBA" id="ARBA00023136"/>
    </source>
</evidence>
<keyword evidence="4 7" id="KW-1133">Transmembrane helix</keyword>
<accession>K6W4Y4</accession>
<dbReference type="OrthoDB" id="3298527at2"/>
<feature type="chain" id="PRO_5003895680" description="Cardiolipin synthase N-terminal domain-containing protein" evidence="8">
    <location>
        <begin position="18"/>
        <end position="92"/>
    </location>
</feature>
<evidence type="ECO:0000256" key="2">
    <source>
        <dbReference type="ARBA" id="ARBA00022475"/>
    </source>
</evidence>
<keyword evidence="5 7" id="KW-0472">Membrane</keyword>
<feature type="compositionally biased region" description="Basic and acidic residues" evidence="6">
    <location>
        <begin position="69"/>
        <end position="83"/>
    </location>
</feature>
<evidence type="ECO:0000256" key="7">
    <source>
        <dbReference type="SAM" id="Phobius"/>
    </source>
</evidence>
<gene>
    <name evidence="10" type="ORF">AUCHE_03_01040</name>
</gene>
<feature type="domain" description="Cardiolipin synthase N-terminal" evidence="9">
    <location>
        <begin position="12"/>
        <end position="57"/>
    </location>
</feature>
<protein>
    <recommendedName>
        <fullName evidence="9">Cardiolipin synthase N-terminal domain-containing protein</fullName>
    </recommendedName>
</protein>
<evidence type="ECO:0000256" key="8">
    <source>
        <dbReference type="SAM" id="SignalP"/>
    </source>
</evidence>
<dbReference type="GO" id="GO:0005886">
    <property type="term" value="C:plasma membrane"/>
    <property type="evidence" value="ECO:0007669"/>
    <property type="project" value="UniProtKB-SubCell"/>
</dbReference>
<comment type="subcellular location">
    <subcellularLocation>
        <location evidence="1">Cell membrane</location>
        <topology evidence="1">Multi-pass membrane protein</topology>
    </subcellularLocation>
</comment>
<evidence type="ECO:0000313" key="10">
    <source>
        <dbReference type="EMBL" id="GAB76887.1"/>
    </source>
</evidence>
<feature type="signal peptide" evidence="8">
    <location>
        <begin position="1"/>
        <end position="17"/>
    </location>
</feature>
<feature type="transmembrane region" description="Helical" evidence="7">
    <location>
        <begin position="35"/>
        <end position="55"/>
    </location>
</feature>
<evidence type="ECO:0000256" key="1">
    <source>
        <dbReference type="ARBA" id="ARBA00004651"/>
    </source>
</evidence>
<dbReference type="AlphaFoldDB" id="K6W4Y4"/>
<keyword evidence="2" id="KW-1003">Cell membrane</keyword>
<keyword evidence="11" id="KW-1185">Reference proteome</keyword>
<dbReference type="eggNOG" id="ENOG5031H2Z">
    <property type="taxonomic scope" value="Bacteria"/>
</dbReference>
<reference evidence="10 11" key="1">
    <citation type="submission" date="2012-08" db="EMBL/GenBank/DDBJ databases">
        <title>Whole genome shotgun sequence of Austwickia chelonae NBRC 105200.</title>
        <authorList>
            <person name="Yoshida I."/>
            <person name="Hosoyama A."/>
            <person name="Tsuchikane K."/>
            <person name="Katsumata H."/>
            <person name="Ando Y."/>
            <person name="Ohji S."/>
            <person name="Hamada M."/>
            <person name="Tamura T."/>
            <person name="Yamazoe A."/>
            <person name="Yamazaki S."/>
            <person name="Fujita N."/>
        </authorList>
    </citation>
    <scope>NUCLEOTIDE SEQUENCE [LARGE SCALE GENOMIC DNA]</scope>
    <source>
        <strain evidence="10 11">NBRC 105200</strain>
    </source>
</reference>
<comment type="caution">
    <text evidence="10">The sequence shown here is derived from an EMBL/GenBank/DDBJ whole genome shotgun (WGS) entry which is preliminary data.</text>
</comment>
<dbReference type="STRING" id="100225.SAMN05421595_2022"/>
<evidence type="ECO:0000256" key="4">
    <source>
        <dbReference type="ARBA" id="ARBA00022989"/>
    </source>
</evidence>
<dbReference type="EMBL" id="BAGZ01000003">
    <property type="protein sequence ID" value="GAB76887.1"/>
    <property type="molecule type" value="Genomic_DNA"/>
</dbReference>